<proteinExistence type="predicted"/>
<name>A0A5S3X6H3_9GAMM</name>
<dbReference type="Proteomes" id="UP000306719">
    <property type="component" value="Unassembled WGS sequence"/>
</dbReference>
<sequence>MKKFAMNLLAGLCALLAIVFIVVPGPSILFLLGALLCLSINYPWARAWLKKGQICFKTACVQLDKRFRKTF</sequence>
<dbReference type="RefSeq" id="WP_138543260.1">
    <property type="nucleotide sequence ID" value="NZ_PNCJ01000005.1"/>
</dbReference>
<evidence type="ECO:0008006" key="3">
    <source>
        <dbReference type="Google" id="ProtNLM"/>
    </source>
</evidence>
<dbReference type="Pfam" id="PF09656">
    <property type="entry name" value="PGPGW"/>
    <property type="match status" value="1"/>
</dbReference>
<organism evidence="1 2">
    <name type="scientific">Pseudoalteromonas rubra</name>
    <dbReference type="NCBI Taxonomy" id="43658"/>
    <lineage>
        <taxon>Bacteria</taxon>
        <taxon>Pseudomonadati</taxon>
        <taxon>Pseudomonadota</taxon>
        <taxon>Gammaproteobacteria</taxon>
        <taxon>Alteromonadales</taxon>
        <taxon>Pseudoalteromonadaceae</taxon>
        <taxon>Pseudoalteromonas</taxon>
    </lineage>
</organism>
<evidence type="ECO:0000313" key="2">
    <source>
        <dbReference type="Proteomes" id="UP000306719"/>
    </source>
</evidence>
<comment type="caution">
    <text evidence="1">The sequence shown here is derived from an EMBL/GenBank/DDBJ whole genome shotgun (WGS) entry which is preliminary data.</text>
</comment>
<evidence type="ECO:0000313" key="1">
    <source>
        <dbReference type="EMBL" id="TMP39343.1"/>
    </source>
</evidence>
<gene>
    <name evidence="1" type="ORF">CWB98_01780</name>
</gene>
<dbReference type="OrthoDB" id="6307178at2"/>
<dbReference type="InterPro" id="IPR019099">
    <property type="entry name" value="Uncharacterised_PGPGW_TM"/>
</dbReference>
<accession>A0A5S3X6H3</accession>
<reference evidence="2" key="2">
    <citation type="submission" date="2019-06" db="EMBL/GenBank/DDBJ databases">
        <title>Co-occurence of chitin degradation, pigmentation and bioactivity in marine Pseudoalteromonas.</title>
        <authorList>
            <person name="Sonnenschein E.C."/>
            <person name="Bech P.K."/>
        </authorList>
    </citation>
    <scope>NUCLEOTIDE SEQUENCE [LARGE SCALE GENOMIC DNA]</scope>
    <source>
        <strain evidence="2">S2599</strain>
    </source>
</reference>
<protein>
    <recommendedName>
        <fullName evidence="3">Tellurium resistance protein TerC</fullName>
    </recommendedName>
</protein>
<reference evidence="1 2" key="1">
    <citation type="submission" date="2018-01" db="EMBL/GenBank/DDBJ databases">
        <authorList>
            <person name="Paulsen S."/>
            <person name="Gram L.K."/>
        </authorList>
    </citation>
    <scope>NUCLEOTIDE SEQUENCE [LARGE SCALE GENOMIC DNA]</scope>
    <source>
        <strain evidence="1 2">S2599</strain>
    </source>
</reference>
<dbReference type="EMBL" id="PNCJ01000005">
    <property type="protein sequence ID" value="TMP39343.1"/>
    <property type="molecule type" value="Genomic_DNA"/>
</dbReference>
<dbReference type="AlphaFoldDB" id="A0A5S3X6H3"/>